<gene>
    <name evidence="2" type="ORF">B0T24DRAFT_392833</name>
</gene>
<evidence type="ECO:0000313" key="3">
    <source>
        <dbReference type="Proteomes" id="UP001287356"/>
    </source>
</evidence>
<dbReference type="AlphaFoldDB" id="A0AAE0JX29"/>
<dbReference type="Proteomes" id="UP001287356">
    <property type="component" value="Unassembled WGS sequence"/>
</dbReference>
<evidence type="ECO:0000313" key="2">
    <source>
        <dbReference type="EMBL" id="KAK3365552.1"/>
    </source>
</evidence>
<accession>A0AAE0JX29</accession>
<reference evidence="2" key="2">
    <citation type="submission" date="2023-06" db="EMBL/GenBank/DDBJ databases">
        <authorList>
            <consortium name="Lawrence Berkeley National Laboratory"/>
            <person name="Haridas S."/>
            <person name="Hensen N."/>
            <person name="Bonometti L."/>
            <person name="Westerberg I."/>
            <person name="Brannstrom I.O."/>
            <person name="Guillou S."/>
            <person name="Cros-Aarteil S."/>
            <person name="Calhoun S."/>
            <person name="Kuo A."/>
            <person name="Mondo S."/>
            <person name="Pangilinan J."/>
            <person name="Riley R."/>
            <person name="Labutti K."/>
            <person name="Andreopoulos B."/>
            <person name="Lipzen A."/>
            <person name="Chen C."/>
            <person name="Yanf M."/>
            <person name="Daum C."/>
            <person name="Ng V."/>
            <person name="Clum A."/>
            <person name="Steindorff A."/>
            <person name="Ohm R."/>
            <person name="Martin F."/>
            <person name="Silar P."/>
            <person name="Natvig D."/>
            <person name="Lalanne C."/>
            <person name="Gautier V."/>
            <person name="Ament-Velasquez S.L."/>
            <person name="Kruys A."/>
            <person name="Hutchinson M.I."/>
            <person name="Powell A.J."/>
            <person name="Barry K."/>
            <person name="Miller A.N."/>
            <person name="Grigoriev I.V."/>
            <person name="Debuchy R."/>
            <person name="Gladieux P."/>
            <person name="Thoren M.H."/>
            <person name="Johannesson H."/>
        </authorList>
    </citation>
    <scope>NUCLEOTIDE SEQUENCE</scope>
    <source>
        <strain evidence="2">CBS 958.72</strain>
    </source>
</reference>
<evidence type="ECO:0000256" key="1">
    <source>
        <dbReference type="SAM" id="MobiDB-lite"/>
    </source>
</evidence>
<reference evidence="2" key="1">
    <citation type="journal article" date="2023" name="Mol. Phylogenet. Evol.">
        <title>Genome-scale phylogeny and comparative genomics of the fungal order Sordariales.</title>
        <authorList>
            <person name="Hensen N."/>
            <person name="Bonometti L."/>
            <person name="Westerberg I."/>
            <person name="Brannstrom I.O."/>
            <person name="Guillou S."/>
            <person name="Cros-Aarteil S."/>
            <person name="Calhoun S."/>
            <person name="Haridas S."/>
            <person name="Kuo A."/>
            <person name="Mondo S."/>
            <person name="Pangilinan J."/>
            <person name="Riley R."/>
            <person name="LaButti K."/>
            <person name="Andreopoulos B."/>
            <person name="Lipzen A."/>
            <person name="Chen C."/>
            <person name="Yan M."/>
            <person name="Daum C."/>
            <person name="Ng V."/>
            <person name="Clum A."/>
            <person name="Steindorff A."/>
            <person name="Ohm R.A."/>
            <person name="Martin F."/>
            <person name="Silar P."/>
            <person name="Natvig D.O."/>
            <person name="Lalanne C."/>
            <person name="Gautier V."/>
            <person name="Ament-Velasquez S.L."/>
            <person name="Kruys A."/>
            <person name="Hutchinson M.I."/>
            <person name="Powell A.J."/>
            <person name="Barry K."/>
            <person name="Miller A.N."/>
            <person name="Grigoriev I.V."/>
            <person name="Debuchy R."/>
            <person name="Gladieux P."/>
            <person name="Hiltunen Thoren M."/>
            <person name="Johannesson H."/>
        </authorList>
    </citation>
    <scope>NUCLEOTIDE SEQUENCE</scope>
    <source>
        <strain evidence="2">CBS 958.72</strain>
    </source>
</reference>
<comment type="caution">
    <text evidence="2">The sequence shown here is derived from an EMBL/GenBank/DDBJ whole genome shotgun (WGS) entry which is preliminary data.</text>
</comment>
<name>A0AAE0JX29_9PEZI</name>
<sequence length="134" mass="14966">MAVPLAGFSIFAGLGGATGCWTAGLLDCWTAGLFICLRLWRKEWTGQHEPGWPRGQVFLCLGSWEVVKVVYMSQTDRGQRARPHVFVRHGLPCNFGSFGTRRRAEVEASAREERSDRPSEMPRAVKTGLNSQEQ</sequence>
<proteinExistence type="predicted"/>
<feature type="compositionally biased region" description="Basic and acidic residues" evidence="1">
    <location>
        <begin position="106"/>
        <end position="120"/>
    </location>
</feature>
<dbReference type="EMBL" id="JAULSN010000008">
    <property type="protein sequence ID" value="KAK3365552.1"/>
    <property type="molecule type" value="Genomic_DNA"/>
</dbReference>
<feature type="region of interest" description="Disordered" evidence="1">
    <location>
        <begin position="106"/>
        <end position="134"/>
    </location>
</feature>
<keyword evidence="3" id="KW-1185">Reference proteome</keyword>
<protein>
    <submittedName>
        <fullName evidence="2">Uncharacterized protein</fullName>
    </submittedName>
</protein>
<organism evidence="2 3">
    <name type="scientific">Lasiosphaeria ovina</name>
    <dbReference type="NCBI Taxonomy" id="92902"/>
    <lineage>
        <taxon>Eukaryota</taxon>
        <taxon>Fungi</taxon>
        <taxon>Dikarya</taxon>
        <taxon>Ascomycota</taxon>
        <taxon>Pezizomycotina</taxon>
        <taxon>Sordariomycetes</taxon>
        <taxon>Sordariomycetidae</taxon>
        <taxon>Sordariales</taxon>
        <taxon>Lasiosphaeriaceae</taxon>
        <taxon>Lasiosphaeria</taxon>
    </lineage>
</organism>